<evidence type="ECO:0000313" key="2">
    <source>
        <dbReference type="EMBL" id="OGZ20533.1"/>
    </source>
</evidence>
<reference evidence="2 3" key="1">
    <citation type="journal article" date="2016" name="Nat. Commun.">
        <title>Thousands of microbial genomes shed light on interconnected biogeochemical processes in an aquifer system.</title>
        <authorList>
            <person name="Anantharaman K."/>
            <person name="Brown C.T."/>
            <person name="Hug L.A."/>
            <person name="Sharon I."/>
            <person name="Castelle C.J."/>
            <person name="Probst A.J."/>
            <person name="Thomas B.C."/>
            <person name="Singh A."/>
            <person name="Wilkins M.J."/>
            <person name="Karaoz U."/>
            <person name="Brodie E.L."/>
            <person name="Williams K.H."/>
            <person name="Hubbard S.S."/>
            <person name="Banfield J.F."/>
        </authorList>
    </citation>
    <scope>NUCLEOTIDE SEQUENCE [LARGE SCALE GENOMIC DNA]</scope>
</reference>
<keyword evidence="1" id="KW-1133">Transmembrane helix</keyword>
<accession>A0A1G2E3Y5</accession>
<evidence type="ECO:0000256" key="1">
    <source>
        <dbReference type="SAM" id="Phobius"/>
    </source>
</evidence>
<feature type="transmembrane region" description="Helical" evidence="1">
    <location>
        <begin position="27"/>
        <end position="48"/>
    </location>
</feature>
<organism evidence="2 3">
    <name type="scientific">Candidatus Lloydbacteria bacterium RIFOXYC12_FULL_46_25</name>
    <dbReference type="NCBI Taxonomy" id="1798670"/>
    <lineage>
        <taxon>Bacteria</taxon>
        <taxon>Candidatus Lloydiibacteriota</taxon>
    </lineage>
</organism>
<feature type="transmembrane region" description="Helical" evidence="1">
    <location>
        <begin position="60"/>
        <end position="82"/>
    </location>
</feature>
<name>A0A1G2E3Y5_9BACT</name>
<dbReference type="AlphaFoldDB" id="A0A1G2E3Y5"/>
<proteinExistence type="predicted"/>
<keyword evidence="1" id="KW-0472">Membrane</keyword>
<keyword evidence="1" id="KW-0812">Transmembrane</keyword>
<evidence type="ECO:0000313" key="3">
    <source>
        <dbReference type="Proteomes" id="UP000178106"/>
    </source>
</evidence>
<gene>
    <name evidence="2" type="ORF">A2494_02925</name>
</gene>
<comment type="caution">
    <text evidence="2">The sequence shown here is derived from an EMBL/GenBank/DDBJ whole genome shotgun (WGS) entry which is preliminary data.</text>
</comment>
<dbReference type="EMBL" id="MHLU01000012">
    <property type="protein sequence ID" value="OGZ20533.1"/>
    <property type="molecule type" value="Genomic_DNA"/>
</dbReference>
<protein>
    <submittedName>
        <fullName evidence="2">Uncharacterized protein</fullName>
    </submittedName>
</protein>
<dbReference type="Proteomes" id="UP000178106">
    <property type="component" value="Unassembled WGS sequence"/>
</dbReference>
<sequence length="97" mass="11036">MHIVHWFGRWMIWIVIIMKGIQEWGDYGVGAAAVPCVLGMCALISPLFMVLEFQPHGPMLFLLFMIPFVVYLLSGIALFFAMPTTNAPIHWTENGPW</sequence>